<dbReference type="InterPro" id="IPR006028">
    <property type="entry name" value="GABAA/Glycine_rcpt"/>
</dbReference>
<dbReference type="PANTHER" id="PTHR18945">
    <property type="entry name" value="NEUROTRANSMITTER GATED ION CHANNEL"/>
    <property type="match status" value="1"/>
</dbReference>
<dbReference type="KEGG" id="aten:116295500"/>
<gene>
    <name evidence="24" type="primary">LOC116295500</name>
</gene>
<evidence type="ECO:0000256" key="10">
    <source>
        <dbReference type="ARBA" id="ARBA00023157"/>
    </source>
</evidence>
<feature type="domain" description="Neurotransmitter-gated ion-channel transmembrane" evidence="22">
    <location>
        <begin position="268"/>
        <end position="480"/>
    </location>
</feature>
<sequence length="493" mass="56276">MAREELKELKQVFKAEMTIMTAPAFLTCLTLVVFFGCFHSSVSLASRAGANASHVLKDLLDSTFYDKRLRPNFEGDPVEVSLNVFLTSIGGLDEKEMQFETTFFLRQTWKDSRLAFGDAYKVRNFSISGDIMDQIWKPDTYINNEKSSFAPPKQFLLQLFPDGKVLYSQRMTVLAACMMDLHNYPMDKQRCSIAFESYGMTTHDLILSWASEPYKKSVGVADGVTLSQFALDEYTAEKSLANYTTGSFTILKVTFLIRRKKFYYVVQTYIPTILITILSWVSFWIPRSSPPARVALGITTVLALTTLIFGIQSSMPKVSYVKAIDWFLMISFSFVFAALIEYPSSTFIKFQAEKISKTGTTILRKVKGENVVNSADDLTMNTTSYGHTNHAKELEGDLSEDNAEEKHGFRKTTRFNGVSDVSNPRDYELNDEGLRHRKQKERDMESFKENFTDSEVTNVVDKYARIIFPLSYLLYNVGYWIVYLLEIDLLTRS</sequence>
<organism evidence="23 24">
    <name type="scientific">Actinia tenebrosa</name>
    <name type="common">Australian red waratah sea anemone</name>
    <dbReference type="NCBI Taxonomy" id="6105"/>
    <lineage>
        <taxon>Eukaryota</taxon>
        <taxon>Metazoa</taxon>
        <taxon>Cnidaria</taxon>
        <taxon>Anthozoa</taxon>
        <taxon>Hexacorallia</taxon>
        <taxon>Actiniaria</taxon>
        <taxon>Actiniidae</taxon>
        <taxon>Actinia</taxon>
    </lineage>
</organism>
<evidence type="ECO:0000256" key="2">
    <source>
        <dbReference type="ARBA" id="ARBA00022448"/>
    </source>
</evidence>
<evidence type="ECO:0000259" key="21">
    <source>
        <dbReference type="Pfam" id="PF02931"/>
    </source>
</evidence>
<evidence type="ECO:0000256" key="17">
    <source>
        <dbReference type="ARBA" id="ARBA00023303"/>
    </source>
</evidence>
<reference evidence="24" key="1">
    <citation type="submission" date="2025-08" db="UniProtKB">
        <authorList>
            <consortium name="RefSeq"/>
        </authorList>
    </citation>
    <scope>IDENTIFICATION</scope>
    <source>
        <tissue evidence="24">Tentacle</tissue>
    </source>
</reference>
<evidence type="ECO:0000256" key="13">
    <source>
        <dbReference type="ARBA" id="ARBA00023180"/>
    </source>
</evidence>
<name>A0A6P8I2R1_ACTTE</name>
<keyword evidence="14" id="KW-0868">Chloride</keyword>
<feature type="transmembrane region" description="Helical" evidence="20">
    <location>
        <begin position="20"/>
        <end position="38"/>
    </location>
</feature>
<dbReference type="PRINTS" id="PR01079">
    <property type="entry name" value="GABAARALPHA"/>
</dbReference>
<dbReference type="NCBIfam" id="TIGR00860">
    <property type="entry name" value="LIC"/>
    <property type="match status" value="1"/>
</dbReference>
<keyword evidence="9 20" id="KW-0472">Membrane</keyword>
<keyword evidence="13" id="KW-0325">Glycoprotein</keyword>
<evidence type="ECO:0000256" key="11">
    <source>
        <dbReference type="ARBA" id="ARBA00023170"/>
    </source>
</evidence>
<keyword evidence="17 20" id="KW-0407">Ion channel</keyword>
<evidence type="ECO:0000256" key="19">
    <source>
        <dbReference type="ARBA" id="ARBA00071250"/>
    </source>
</evidence>
<keyword evidence="10" id="KW-1015">Disulfide bond</keyword>
<keyword evidence="4 20" id="KW-0812">Transmembrane</keyword>
<feature type="transmembrane region" description="Helical" evidence="20">
    <location>
        <begin position="323"/>
        <end position="340"/>
    </location>
</feature>
<keyword evidence="15" id="KW-0628">Postsynaptic cell membrane</keyword>
<dbReference type="GO" id="GO:0034707">
    <property type="term" value="C:chloride channel complex"/>
    <property type="evidence" value="ECO:0007669"/>
    <property type="project" value="UniProtKB-KW"/>
</dbReference>
<accession>A0A6P8I2R1</accession>
<keyword evidence="3" id="KW-1003">Cell membrane</keyword>
<evidence type="ECO:0000313" key="24">
    <source>
        <dbReference type="RefSeq" id="XP_031559187.1"/>
    </source>
</evidence>
<evidence type="ECO:0000256" key="4">
    <source>
        <dbReference type="ARBA" id="ARBA00022692"/>
    </source>
</evidence>
<evidence type="ECO:0000256" key="12">
    <source>
        <dbReference type="ARBA" id="ARBA00023173"/>
    </source>
</evidence>
<dbReference type="InterPro" id="IPR001390">
    <property type="entry name" value="GABAAa_rcpt"/>
</dbReference>
<comment type="similarity">
    <text evidence="1">Belongs to the ligand-gated ion channel (TC 1.A.9) family. Gamma-aminobutyric acid receptor (TC 1.A.9.5) subfamily.</text>
</comment>
<dbReference type="CDD" id="cd19049">
    <property type="entry name" value="LGIC_TM_anion"/>
    <property type="match status" value="1"/>
</dbReference>
<dbReference type="PRINTS" id="PR00253">
    <property type="entry name" value="GABAARECEPTR"/>
</dbReference>
<dbReference type="InterPro" id="IPR036719">
    <property type="entry name" value="Neuro-gated_channel_TM_sf"/>
</dbReference>
<keyword evidence="23" id="KW-1185">Reference proteome</keyword>
<evidence type="ECO:0000256" key="5">
    <source>
        <dbReference type="ARBA" id="ARBA00022729"/>
    </source>
</evidence>
<evidence type="ECO:0000256" key="20">
    <source>
        <dbReference type="RuleBase" id="RU000687"/>
    </source>
</evidence>
<dbReference type="FunFam" id="2.70.170.10:FF:000021">
    <property type="entry name" value="Gamma-aminobutyric acid receptor isoform 3b"/>
    <property type="match status" value="1"/>
</dbReference>
<evidence type="ECO:0000259" key="22">
    <source>
        <dbReference type="Pfam" id="PF02932"/>
    </source>
</evidence>
<dbReference type="GO" id="GO:0005254">
    <property type="term" value="F:chloride channel activity"/>
    <property type="evidence" value="ECO:0007669"/>
    <property type="project" value="UniProtKB-KW"/>
</dbReference>
<comment type="subcellular location">
    <subcellularLocation>
        <location evidence="18">Postsynaptic cell membrane</location>
        <topology evidence="18">Multi-pass membrane protein</topology>
    </subcellularLocation>
</comment>
<keyword evidence="2 20" id="KW-0813">Transport</keyword>
<dbReference type="Pfam" id="PF02931">
    <property type="entry name" value="Neur_chan_LBD"/>
    <property type="match status" value="1"/>
</dbReference>
<dbReference type="GeneID" id="116295500"/>
<evidence type="ECO:0000256" key="8">
    <source>
        <dbReference type="ARBA" id="ARBA00023065"/>
    </source>
</evidence>
<dbReference type="FunFam" id="1.20.58.390:FF:000138">
    <property type="entry name" value="Predicted protein"/>
    <property type="match status" value="1"/>
</dbReference>
<dbReference type="PRINTS" id="PR00252">
    <property type="entry name" value="NRIONCHANNEL"/>
</dbReference>
<evidence type="ECO:0000256" key="1">
    <source>
        <dbReference type="ARBA" id="ARBA00010180"/>
    </source>
</evidence>
<dbReference type="GO" id="GO:0045211">
    <property type="term" value="C:postsynaptic membrane"/>
    <property type="evidence" value="ECO:0007669"/>
    <property type="project" value="UniProtKB-SubCell"/>
</dbReference>
<dbReference type="PROSITE" id="PS00236">
    <property type="entry name" value="NEUROTR_ION_CHANNEL"/>
    <property type="match status" value="1"/>
</dbReference>
<evidence type="ECO:0000256" key="9">
    <source>
        <dbReference type="ARBA" id="ARBA00023136"/>
    </source>
</evidence>
<keyword evidence="6 20" id="KW-1133">Transmembrane helix</keyword>
<dbReference type="CDD" id="cd18990">
    <property type="entry name" value="LGIC_ECD_GABAAR"/>
    <property type="match status" value="1"/>
</dbReference>
<keyword evidence="16" id="KW-1071">Ligand-gated ion channel</keyword>
<keyword evidence="11" id="KW-0675">Receptor</keyword>
<dbReference type="Proteomes" id="UP000515163">
    <property type="component" value="Unplaced"/>
</dbReference>
<keyword evidence="7" id="KW-0770">Synapse</keyword>
<dbReference type="InterPro" id="IPR038050">
    <property type="entry name" value="Neuro_actylchol_rec"/>
</dbReference>
<evidence type="ECO:0000313" key="23">
    <source>
        <dbReference type="Proteomes" id="UP000515163"/>
    </source>
</evidence>
<dbReference type="InterPro" id="IPR006029">
    <property type="entry name" value="Neurotrans-gated_channel_TM"/>
</dbReference>
<dbReference type="InterPro" id="IPR036734">
    <property type="entry name" value="Neur_chan_lig-bd_sf"/>
</dbReference>
<evidence type="ECO:0000256" key="6">
    <source>
        <dbReference type="ARBA" id="ARBA00022989"/>
    </source>
</evidence>
<dbReference type="InParanoid" id="A0A6P8I2R1"/>
<dbReference type="AlphaFoldDB" id="A0A6P8I2R1"/>
<proteinExistence type="inferred from homology"/>
<protein>
    <recommendedName>
        <fullName evidence="19">Gamma-aminobutyric acid receptor subunit beta</fullName>
    </recommendedName>
</protein>
<feature type="domain" description="Neurotransmitter-gated ion-channel ligand-binding" evidence="21">
    <location>
        <begin position="53"/>
        <end position="260"/>
    </location>
</feature>
<evidence type="ECO:0000256" key="18">
    <source>
        <dbReference type="ARBA" id="ARBA00034104"/>
    </source>
</evidence>
<evidence type="ECO:0000256" key="3">
    <source>
        <dbReference type="ARBA" id="ARBA00022475"/>
    </source>
</evidence>
<dbReference type="Pfam" id="PF02932">
    <property type="entry name" value="Neur_chan_memb"/>
    <property type="match status" value="1"/>
</dbReference>
<dbReference type="SUPFAM" id="SSF63712">
    <property type="entry name" value="Nicotinic receptor ligand binding domain-like"/>
    <property type="match status" value="1"/>
</dbReference>
<dbReference type="RefSeq" id="XP_031559187.1">
    <property type="nucleotide sequence ID" value="XM_031703327.1"/>
</dbReference>
<dbReference type="GO" id="GO:0005230">
    <property type="term" value="F:extracellular ligand-gated monoatomic ion channel activity"/>
    <property type="evidence" value="ECO:0007669"/>
    <property type="project" value="InterPro"/>
</dbReference>
<keyword evidence="5" id="KW-0732">Signal</keyword>
<dbReference type="InterPro" id="IPR018000">
    <property type="entry name" value="Neurotransmitter_ion_chnl_CS"/>
</dbReference>
<dbReference type="GO" id="GO:0004890">
    <property type="term" value="F:GABA-A receptor activity"/>
    <property type="evidence" value="ECO:0007669"/>
    <property type="project" value="InterPro"/>
</dbReference>
<keyword evidence="12" id="KW-0869">Chloride channel</keyword>
<keyword evidence="8 20" id="KW-0406">Ion transport</keyword>
<feature type="transmembrane region" description="Helical" evidence="20">
    <location>
        <begin position="291"/>
        <end position="311"/>
    </location>
</feature>
<dbReference type="SUPFAM" id="SSF90112">
    <property type="entry name" value="Neurotransmitter-gated ion-channel transmembrane pore"/>
    <property type="match status" value="1"/>
</dbReference>
<evidence type="ECO:0000256" key="7">
    <source>
        <dbReference type="ARBA" id="ARBA00023018"/>
    </source>
</evidence>
<evidence type="ECO:0000256" key="16">
    <source>
        <dbReference type="ARBA" id="ARBA00023286"/>
    </source>
</evidence>
<evidence type="ECO:0000256" key="14">
    <source>
        <dbReference type="ARBA" id="ARBA00023214"/>
    </source>
</evidence>
<dbReference type="OrthoDB" id="407674at2759"/>
<evidence type="ECO:0000256" key="15">
    <source>
        <dbReference type="ARBA" id="ARBA00023257"/>
    </source>
</evidence>
<feature type="transmembrane region" description="Helical" evidence="20">
    <location>
        <begin position="262"/>
        <end position="285"/>
    </location>
</feature>
<dbReference type="Gene3D" id="1.20.58.390">
    <property type="entry name" value="Neurotransmitter-gated ion-channel transmembrane domain"/>
    <property type="match status" value="1"/>
</dbReference>
<dbReference type="InterPro" id="IPR006201">
    <property type="entry name" value="Neur_channel"/>
</dbReference>
<feature type="transmembrane region" description="Helical" evidence="20">
    <location>
        <begin position="466"/>
        <end position="485"/>
    </location>
</feature>
<dbReference type="InterPro" id="IPR006202">
    <property type="entry name" value="Neur_chan_lig-bd"/>
</dbReference>
<dbReference type="Gene3D" id="2.70.170.10">
    <property type="entry name" value="Neurotransmitter-gated ion-channel ligand-binding domain"/>
    <property type="match status" value="1"/>
</dbReference>